<evidence type="ECO:0000313" key="2">
    <source>
        <dbReference type="EMBL" id="MBE1608276.1"/>
    </source>
</evidence>
<dbReference type="InterPro" id="IPR001845">
    <property type="entry name" value="HTH_ArsR_DNA-bd_dom"/>
</dbReference>
<protein>
    <submittedName>
        <fullName evidence="2">DNA-binding transcriptional ArsR family regulator</fullName>
    </submittedName>
</protein>
<dbReference type="GO" id="GO:0003700">
    <property type="term" value="F:DNA-binding transcription factor activity"/>
    <property type="evidence" value="ECO:0007669"/>
    <property type="project" value="InterPro"/>
</dbReference>
<dbReference type="Gene3D" id="1.10.10.10">
    <property type="entry name" value="Winged helix-like DNA-binding domain superfamily/Winged helix DNA-binding domain"/>
    <property type="match status" value="1"/>
</dbReference>
<sequence length="198" mass="22350">MPDQPIRELGDLRALKVLAHPLRNQVFEHLRLHGPATSASLARDLDVNTGATSYALRMLASHGFVEEVPERGRGRERWWQAVRRDYRLPPPGQRDPAQRAMVDEMQRLGLAADLDMLAAFQQQRPAMGEWADATPFSRSSIRVTLAELEEFFEEYLALVRRYMRTDEEAPEGSRTVVTRLLAFPAPDTEGDGDEPPSG</sequence>
<dbReference type="RefSeq" id="WP_192752074.1">
    <property type="nucleotide sequence ID" value="NZ_BAABJL010000024.1"/>
</dbReference>
<name>A0A927MXG7_9ACTN</name>
<dbReference type="InterPro" id="IPR036388">
    <property type="entry name" value="WH-like_DNA-bd_sf"/>
</dbReference>
<evidence type="ECO:0000313" key="3">
    <source>
        <dbReference type="Proteomes" id="UP000638648"/>
    </source>
</evidence>
<dbReference type="SMART" id="SM00418">
    <property type="entry name" value="HTH_ARSR"/>
    <property type="match status" value="1"/>
</dbReference>
<dbReference type="EMBL" id="JADBEM010000001">
    <property type="protein sequence ID" value="MBE1608276.1"/>
    <property type="molecule type" value="Genomic_DNA"/>
</dbReference>
<evidence type="ECO:0000259" key="1">
    <source>
        <dbReference type="SMART" id="SM00418"/>
    </source>
</evidence>
<feature type="domain" description="HTH arsR-type" evidence="1">
    <location>
        <begin position="13"/>
        <end position="106"/>
    </location>
</feature>
<accession>A0A927MXG7</accession>
<dbReference type="Proteomes" id="UP000638648">
    <property type="component" value="Unassembled WGS sequence"/>
</dbReference>
<organism evidence="2 3">
    <name type="scientific">Actinopolymorpha pittospori</name>
    <dbReference type="NCBI Taxonomy" id="648752"/>
    <lineage>
        <taxon>Bacteria</taxon>
        <taxon>Bacillati</taxon>
        <taxon>Actinomycetota</taxon>
        <taxon>Actinomycetes</taxon>
        <taxon>Propionibacteriales</taxon>
        <taxon>Actinopolymorphaceae</taxon>
        <taxon>Actinopolymorpha</taxon>
    </lineage>
</organism>
<comment type="caution">
    <text evidence="2">The sequence shown here is derived from an EMBL/GenBank/DDBJ whole genome shotgun (WGS) entry which is preliminary data.</text>
</comment>
<dbReference type="GO" id="GO:0003677">
    <property type="term" value="F:DNA binding"/>
    <property type="evidence" value="ECO:0007669"/>
    <property type="project" value="UniProtKB-KW"/>
</dbReference>
<dbReference type="Pfam" id="PF12840">
    <property type="entry name" value="HTH_20"/>
    <property type="match status" value="1"/>
</dbReference>
<keyword evidence="3" id="KW-1185">Reference proteome</keyword>
<keyword evidence="2" id="KW-0238">DNA-binding</keyword>
<dbReference type="CDD" id="cd00090">
    <property type="entry name" value="HTH_ARSR"/>
    <property type="match status" value="1"/>
</dbReference>
<proteinExistence type="predicted"/>
<dbReference type="InterPro" id="IPR036390">
    <property type="entry name" value="WH_DNA-bd_sf"/>
</dbReference>
<reference evidence="2" key="1">
    <citation type="submission" date="2020-10" db="EMBL/GenBank/DDBJ databases">
        <title>Sequencing the genomes of 1000 actinobacteria strains.</title>
        <authorList>
            <person name="Klenk H.-P."/>
        </authorList>
    </citation>
    <scope>NUCLEOTIDE SEQUENCE</scope>
    <source>
        <strain evidence="2">DSM 45354</strain>
    </source>
</reference>
<dbReference type="AlphaFoldDB" id="A0A927MXG7"/>
<dbReference type="SUPFAM" id="SSF46785">
    <property type="entry name" value="Winged helix' DNA-binding domain"/>
    <property type="match status" value="1"/>
</dbReference>
<dbReference type="InterPro" id="IPR011991">
    <property type="entry name" value="ArsR-like_HTH"/>
</dbReference>
<gene>
    <name evidence="2" type="ORF">HEB94_005124</name>
</gene>